<dbReference type="HAMAP" id="MF_00412">
    <property type="entry name" value="ProA"/>
    <property type="match status" value="1"/>
</dbReference>
<dbReference type="Proteomes" id="UP001164733">
    <property type="component" value="Chromosome"/>
</dbReference>
<dbReference type="InterPro" id="IPR012134">
    <property type="entry name" value="Glu-5-SA_DH"/>
</dbReference>
<keyword evidence="4 7" id="KW-0521">NADP</keyword>
<dbReference type="GO" id="GO:0004350">
    <property type="term" value="F:glutamate-5-semialdehyde dehydrogenase activity"/>
    <property type="evidence" value="ECO:0007669"/>
    <property type="project" value="UniProtKB-UniRule"/>
</dbReference>
<dbReference type="AlphaFoldDB" id="A0AA47EE79"/>
<evidence type="ECO:0000313" key="9">
    <source>
        <dbReference type="EMBL" id="WAG58589.1"/>
    </source>
</evidence>
<gene>
    <name evidence="7" type="primary">proA</name>
    <name evidence="9" type="ORF">LL038_13055</name>
</gene>
<dbReference type="PIRSF" id="PIRSF000151">
    <property type="entry name" value="GPR"/>
    <property type="match status" value="1"/>
</dbReference>
<evidence type="ECO:0000313" key="10">
    <source>
        <dbReference type="Proteomes" id="UP001164733"/>
    </source>
</evidence>
<keyword evidence="3 7" id="KW-0641">Proline biosynthesis</keyword>
<dbReference type="GO" id="GO:0005737">
    <property type="term" value="C:cytoplasm"/>
    <property type="evidence" value="ECO:0007669"/>
    <property type="project" value="UniProtKB-SubCell"/>
</dbReference>
<reference evidence="9" key="1">
    <citation type="submission" date="2021-11" db="EMBL/GenBank/DDBJ databases">
        <title>Clostridia strains as spoilage organisms.</title>
        <authorList>
            <person name="Wambui J."/>
            <person name="Stevens M.J.A."/>
            <person name="Stephan R."/>
        </authorList>
    </citation>
    <scope>NUCLEOTIDE SEQUENCE</scope>
    <source>
        <strain evidence="9">CF009</strain>
    </source>
</reference>
<dbReference type="InterPro" id="IPR015590">
    <property type="entry name" value="Aldehyde_DH_dom"/>
</dbReference>
<dbReference type="RefSeq" id="WP_216124152.1">
    <property type="nucleotide sequence ID" value="NZ_CP086239.1"/>
</dbReference>
<organism evidence="9 10">
    <name type="scientific">Clostridium estertheticum</name>
    <dbReference type="NCBI Taxonomy" id="238834"/>
    <lineage>
        <taxon>Bacteria</taxon>
        <taxon>Bacillati</taxon>
        <taxon>Bacillota</taxon>
        <taxon>Clostridia</taxon>
        <taxon>Eubacteriales</taxon>
        <taxon>Clostridiaceae</taxon>
        <taxon>Clostridium</taxon>
    </lineage>
</organism>
<dbReference type="PROSITE" id="PS01223">
    <property type="entry name" value="PROA"/>
    <property type="match status" value="1"/>
</dbReference>
<dbReference type="GO" id="GO:0055129">
    <property type="term" value="P:L-proline biosynthetic process"/>
    <property type="evidence" value="ECO:0007669"/>
    <property type="project" value="UniProtKB-UniRule"/>
</dbReference>
<feature type="domain" description="Aldehyde dehydrogenase" evidence="8">
    <location>
        <begin position="12"/>
        <end position="285"/>
    </location>
</feature>
<accession>A0AA47EE79</accession>
<comment type="function">
    <text evidence="7">Catalyzes the NADPH-dependent reduction of L-glutamate 5-phosphate into L-glutamate 5-semialdehyde and phosphate. The product spontaneously undergoes cyclization to form 1-pyrroline-5-carboxylate.</text>
</comment>
<evidence type="ECO:0000256" key="7">
    <source>
        <dbReference type="HAMAP-Rule" id="MF_00412"/>
    </source>
</evidence>
<dbReference type="PANTHER" id="PTHR11063:SF8">
    <property type="entry name" value="DELTA-1-PYRROLINE-5-CARBOXYLATE SYNTHASE"/>
    <property type="match status" value="1"/>
</dbReference>
<evidence type="ECO:0000256" key="3">
    <source>
        <dbReference type="ARBA" id="ARBA00022650"/>
    </source>
</evidence>
<comment type="similarity">
    <text evidence="7">Belongs to the gamma-glutamyl phosphate reductase family.</text>
</comment>
<evidence type="ECO:0000256" key="2">
    <source>
        <dbReference type="ARBA" id="ARBA00022605"/>
    </source>
</evidence>
<comment type="subcellular location">
    <subcellularLocation>
        <location evidence="7">Cytoplasm</location>
    </subcellularLocation>
</comment>
<dbReference type="NCBIfam" id="NF001221">
    <property type="entry name" value="PRK00197.1"/>
    <property type="match status" value="1"/>
</dbReference>
<dbReference type="Pfam" id="PF00171">
    <property type="entry name" value="Aldedh"/>
    <property type="match status" value="1"/>
</dbReference>
<keyword evidence="5 7" id="KW-0560">Oxidoreductase</keyword>
<dbReference type="FunFam" id="3.40.309.10:FF:000006">
    <property type="entry name" value="Gamma-glutamyl phosphate reductase"/>
    <property type="match status" value="1"/>
</dbReference>
<evidence type="ECO:0000256" key="4">
    <source>
        <dbReference type="ARBA" id="ARBA00022857"/>
    </source>
</evidence>
<dbReference type="CDD" id="cd07079">
    <property type="entry name" value="ALDH_F18-19_ProA-GPR"/>
    <property type="match status" value="1"/>
</dbReference>
<keyword evidence="7" id="KW-0963">Cytoplasm</keyword>
<dbReference type="EMBL" id="CP086239">
    <property type="protein sequence ID" value="WAG58589.1"/>
    <property type="molecule type" value="Genomic_DNA"/>
</dbReference>
<dbReference type="NCBIfam" id="TIGR00407">
    <property type="entry name" value="proA"/>
    <property type="match status" value="1"/>
</dbReference>
<dbReference type="InterPro" id="IPR000965">
    <property type="entry name" value="GPR_dom"/>
</dbReference>
<evidence type="ECO:0000256" key="6">
    <source>
        <dbReference type="ARBA" id="ARBA00049024"/>
    </source>
</evidence>
<dbReference type="EC" id="1.2.1.41" evidence="7"/>
<dbReference type="PANTHER" id="PTHR11063">
    <property type="entry name" value="GLUTAMATE SEMIALDEHYDE DEHYDROGENASE"/>
    <property type="match status" value="1"/>
</dbReference>
<name>A0AA47EE79_9CLOT</name>
<proteinExistence type="inferred from homology"/>
<keyword evidence="2 7" id="KW-0028">Amino-acid biosynthesis</keyword>
<evidence type="ECO:0000259" key="8">
    <source>
        <dbReference type="Pfam" id="PF00171"/>
    </source>
</evidence>
<comment type="pathway">
    <text evidence="1 7">Amino-acid biosynthesis; L-proline biosynthesis; L-glutamate 5-semialdehyde from L-glutamate: step 2/2.</text>
</comment>
<sequence>MDFDNYIINIGRNAKAASRIMVTVSTTMKNNALLHMAESLIDNKETIIKANNKDMESGKKSDLSTAMLDRLMINQERIEKMAEGLRNVSTLPDPIGEGIKKWKRPNDLDISMVRVPLGVIGMIYESRPNVTVDAAALCIKAGNSIILRGGSEAINTNMALAKVIIKAATTVGLPEGCIQLIEMVDRELVNKLVKLNDYVDVIIPRGGKGLKKAIIANATVPVIETGSGICHIYVDADADLKMAEEIIVNAKTQRPGVCNAVETVLVHKDIAREFLPKLSKRLYGLGVEIRICEKGLEIIEGAKAAMEEDWATEYLDLILSIKVVSTIEDAIDHIFKYGTKHSEAIITNNYTNSQKFLREVDASCVYVNASTRFTDGAEFGFGAEIGISNQKLHARGPMGLEQLTTTKYLIYGDGQVRK</sequence>
<protein>
    <recommendedName>
        <fullName evidence="7">Gamma-glutamyl phosphate reductase</fullName>
        <shortName evidence="7">GPR</shortName>
        <ecNumber evidence="7">1.2.1.41</ecNumber>
    </recommendedName>
    <alternativeName>
        <fullName evidence="7">Glutamate-5-semialdehyde dehydrogenase</fullName>
    </alternativeName>
    <alternativeName>
        <fullName evidence="7">Glutamyl-gamma-semialdehyde dehydrogenase</fullName>
        <shortName evidence="7">GSA dehydrogenase</shortName>
    </alternativeName>
</protein>
<dbReference type="InterPro" id="IPR020593">
    <property type="entry name" value="G-glutamylP_reductase_CS"/>
</dbReference>
<evidence type="ECO:0000256" key="5">
    <source>
        <dbReference type="ARBA" id="ARBA00023002"/>
    </source>
</evidence>
<comment type="catalytic activity">
    <reaction evidence="6 7">
        <text>L-glutamate 5-semialdehyde + phosphate + NADP(+) = L-glutamyl 5-phosphate + NADPH + H(+)</text>
        <dbReference type="Rhea" id="RHEA:19541"/>
        <dbReference type="ChEBI" id="CHEBI:15378"/>
        <dbReference type="ChEBI" id="CHEBI:43474"/>
        <dbReference type="ChEBI" id="CHEBI:57783"/>
        <dbReference type="ChEBI" id="CHEBI:58066"/>
        <dbReference type="ChEBI" id="CHEBI:58274"/>
        <dbReference type="ChEBI" id="CHEBI:58349"/>
        <dbReference type="EC" id="1.2.1.41"/>
    </reaction>
</comment>
<evidence type="ECO:0000256" key="1">
    <source>
        <dbReference type="ARBA" id="ARBA00004985"/>
    </source>
</evidence>